<reference evidence="1" key="1">
    <citation type="submission" date="2021-08" db="EMBL/GenBank/DDBJ databases">
        <title>WGS assembly of Ceratopteris richardii.</title>
        <authorList>
            <person name="Marchant D.B."/>
            <person name="Chen G."/>
            <person name="Jenkins J."/>
            <person name="Shu S."/>
            <person name="Leebens-Mack J."/>
            <person name="Grimwood J."/>
            <person name="Schmutz J."/>
            <person name="Soltis P."/>
            <person name="Soltis D."/>
            <person name="Chen Z.-H."/>
        </authorList>
    </citation>
    <scope>NUCLEOTIDE SEQUENCE</scope>
    <source>
        <strain evidence="1">Whitten #5841</strain>
        <tissue evidence="1">Leaf</tissue>
    </source>
</reference>
<gene>
    <name evidence="1" type="ORF">KP509_03G063800</name>
</gene>
<sequence>MGMCIPPSNQIHCGIRETNSWLIFESGMLYFGRWVRVYDLVNIFWLILH</sequence>
<dbReference type="EMBL" id="CM035408">
    <property type="protein sequence ID" value="KAH7441957.1"/>
    <property type="molecule type" value="Genomic_DNA"/>
</dbReference>
<organism evidence="1 2">
    <name type="scientific">Ceratopteris richardii</name>
    <name type="common">Triangle waterfern</name>
    <dbReference type="NCBI Taxonomy" id="49495"/>
    <lineage>
        <taxon>Eukaryota</taxon>
        <taxon>Viridiplantae</taxon>
        <taxon>Streptophyta</taxon>
        <taxon>Embryophyta</taxon>
        <taxon>Tracheophyta</taxon>
        <taxon>Polypodiopsida</taxon>
        <taxon>Polypodiidae</taxon>
        <taxon>Polypodiales</taxon>
        <taxon>Pteridineae</taxon>
        <taxon>Pteridaceae</taxon>
        <taxon>Parkerioideae</taxon>
        <taxon>Ceratopteris</taxon>
    </lineage>
</organism>
<accession>A0A8T2V0L7</accession>
<keyword evidence="2" id="KW-1185">Reference proteome</keyword>
<evidence type="ECO:0000313" key="1">
    <source>
        <dbReference type="EMBL" id="KAH7441957.1"/>
    </source>
</evidence>
<dbReference type="AlphaFoldDB" id="A0A8T2V0L7"/>
<evidence type="ECO:0000313" key="2">
    <source>
        <dbReference type="Proteomes" id="UP000825935"/>
    </source>
</evidence>
<proteinExistence type="predicted"/>
<dbReference type="Proteomes" id="UP000825935">
    <property type="component" value="Chromosome 3"/>
</dbReference>
<name>A0A8T2V0L7_CERRI</name>
<protein>
    <submittedName>
        <fullName evidence="1">Uncharacterized protein</fullName>
    </submittedName>
</protein>
<comment type="caution">
    <text evidence="1">The sequence shown here is derived from an EMBL/GenBank/DDBJ whole genome shotgun (WGS) entry which is preliminary data.</text>
</comment>